<dbReference type="Proteomes" id="UP001168821">
    <property type="component" value="Unassembled WGS sequence"/>
</dbReference>
<dbReference type="EMBL" id="JALNTZ010000002">
    <property type="protein sequence ID" value="KAJ3660940.1"/>
    <property type="molecule type" value="Genomic_DNA"/>
</dbReference>
<dbReference type="AlphaFoldDB" id="A0AA38IS27"/>
<organism evidence="1 2">
    <name type="scientific">Zophobas morio</name>
    <dbReference type="NCBI Taxonomy" id="2755281"/>
    <lineage>
        <taxon>Eukaryota</taxon>
        <taxon>Metazoa</taxon>
        <taxon>Ecdysozoa</taxon>
        <taxon>Arthropoda</taxon>
        <taxon>Hexapoda</taxon>
        <taxon>Insecta</taxon>
        <taxon>Pterygota</taxon>
        <taxon>Neoptera</taxon>
        <taxon>Endopterygota</taxon>
        <taxon>Coleoptera</taxon>
        <taxon>Polyphaga</taxon>
        <taxon>Cucujiformia</taxon>
        <taxon>Tenebrionidae</taxon>
        <taxon>Zophobas</taxon>
    </lineage>
</organism>
<comment type="caution">
    <text evidence="1">The sequence shown here is derived from an EMBL/GenBank/DDBJ whole genome shotgun (WGS) entry which is preliminary data.</text>
</comment>
<reference evidence="1" key="1">
    <citation type="journal article" date="2023" name="G3 (Bethesda)">
        <title>Whole genome assemblies of Zophobas morio and Tenebrio molitor.</title>
        <authorList>
            <person name="Kaur S."/>
            <person name="Stinson S.A."/>
            <person name="diCenzo G.C."/>
        </authorList>
    </citation>
    <scope>NUCLEOTIDE SEQUENCE</scope>
    <source>
        <strain evidence="1">QUZm001</strain>
    </source>
</reference>
<sequence>MASLHLSNEIMSIQIFPLLNIVETKHGFDGFWTFNIPIIILLRNKHAALLRRLWAVESFLVCAAMMGDSSTVTVARRCSHKDKPGAAYRKSRLRGLEKPRSGFAIHPEERIILNRTHHRERLLF</sequence>
<evidence type="ECO:0000313" key="1">
    <source>
        <dbReference type="EMBL" id="KAJ3660940.1"/>
    </source>
</evidence>
<keyword evidence="2" id="KW-1185">Reference proteome</keyword>
<name>A0AA38IS27_9CUCU</name>
<proteinExistence type="predicted"/>
<evidence type="ECO:0000313" key="2">
    <source>
        <dbReference type="Proteomes" id="UP001168821"/>
    </source>
</evidence>
<accession>A0AA38IS27</accession>
<protein>
    <submittedName>
        <fullName evidence="1">Uncharacterized protein</fullName>
    </submittedName>
</protein>
<gene>
    <name evidence="1" type="ORF">Zmor_005366</name>
</gene>